<protein>
    <recommendedName>
        <fullName evidence="4">LNS2/PITP domain-containing protein</fullName>
    </recommendedName>
</protein>
<dbReference type="OrthoDB" id="4567at2759"/>
<keyword evidence="6" id="KW-1185">Reference proteome</keyword>
<dbReference type="PANTHER" id="PTHR12181:SF12">
    <property type="entry name" value="PHOSPHATIDATE PHOSPHATASE"/>
    <property type="match status" value="1"/>
</dbReference>
<dbReference type="AlphaFoldDB" id="A0A1D1UPL6"/>
<sequence>MNYIGKFVTTFRDLYNDVNPATLSGAIDVVVVEQEDGTYACSPFHVRFGKRGVFNRREKIVDITINGEPVDLHMKLGETGEAFFVSEESENTEDVLTHLATSPLPLKEVMELPSSPTNQPSAPPPSLATSAPSISHISEAPKSSVASVNSAEALRIGREDSESPEERARHESGNSDEMQEQSPDSRKTKTKSRRKRRTKLRKVKDEDDIFKMDMTDEDSREGTPEPDSHSERLEKTSSLPKLVDVAEEPSEESLVALKNPPRRLSISKSFHSIQTLHKELHVHFASPLGSRTPSEHVDLEAQSAKSEGQLTPPKPGMDAKLASGFMSDSEVDNFKKSETRKAKEENVNNVTWQWGQLPETSPSKTAETATTPIAVSLENITEEPVPSPGRVEEQRRSGYLSGIFSYIRRPRIASSANTATAAKPVTTPKKEDTEDGRYLSDLVTETLSRSQKDRYLALDNLDLQQSSSERQYSVTENTPLHPVESISAIQPARMENTEAALTLPSMVEVGGTKIELVPLSAQERESRVESLSQDAKFSSAYSSMTSSPPLSDTESERSDGKKPSGNGGTVYRKTLRLTSDQIKTLPLQMGLNEAEFCIVTKYQGSATCKCNIFLWRFDDKVVISDIDGTITKSDVLGHILPIIGSTWAQAGVAGLYNRIHQNGYKFLYLSSRAIGQANFTRDHLRSIMQENVTLPDGPLLLSPKSLFLAFHQEVIVKRPEEFKIACLKDIRALFPPDRNPFFAAYGNKTTDLLSYRAIGVSVHRIFTINYQGQLKQEVLRQAQSSYTQQTSLVDMLFPPLRVLPGTDLLRSELEHADDFGSFTFWRAPIPDLDAANIVIPPPPEPEPVSSKAKKSVKEKSTPTAHVSPAKSDRVTKTKT</sequence>
<feature type="compositionally biased region" description="Basic residues" evidence="3">
    <location>
        <begin position="188"/>
        <end position="202"/>
    </location>
</feature>
<comment type="similarity">
    <text evidence="2">Belongs to the lipin family.</text>
</comment>
<feature type="region of interest" description="Disordered" evidence="3">
    <location>
        <begin position="836"/>
        <end position="879"/>
    </location>
</feature>
<comment type="catalytic activity">
    <reaction evidence="1">
        <text>a 1,2-diacyl-sn-glycero-3-phosphate + H2O = a 1,2-diacyl-sn-glycerol + phosphate</text>
        <dbReference type="Rhea" id="RHEA:27429"/>
        <dbReference type="ChEBI" id="CHEBI:15377"/>
        <dbReference type="ChEBI" id="CHEBI:17815"/>
        <dbReference type="ChEBI" id="CHEBI:43474"/>
        <dbReference type="ChEBI" id="CHEBI:58608"/>
        <dbReference type="EC" id="3.1.3.4"/>
    </reaction>
    <physiologicalReaction direction="left-to-right" evidence="1">
        <dbReference type="Rhea" id="RHEA:27430"/>
    </physiologicalReaction>
</comment>
<feature type="region of interest" description="Disordered" evidence="3">
    <location>
        <begin position="110"/>
        <end position="254"/>
    </location>
</feature>
<dbReference type="EMBL" id="BDGG01000001">
    <property type="protein sequence ID" value="GAU90335.1"/>
    <property type="molecule type" value="Genomic_DNA"/>
</dbReference>
<dbReference type="Pfam" id="PF08235">
    <property type="entry name" value="LNS2"/>
    <property type="match status" value="1"/>
</dbReference>
<dbReference type="InterPro" id="IPR026058">
    <property type="entry name" value="LIPIN"/>
</dbReference>
<dbReference type="InterPro" id="IPR031315">
    <property type="entry name" value="LNS2/PITP"/>
</dbReference>
<accession>A0A1D1UPL6</accession>
<feature type="compositionally biased region" description="Low complexity" evidence="3">
    <location>
        <begin position="538"/>
        <end position="551"/>
    </location>
</feature>
<dbReference type="GO" id="GO:0005634">
    <property type="term" value="C:nucleus"/>
    <property type="evidence" value="ECO:0007669"/>
    <property type="project" value="TreeGrafter"/>
</dbReference>
<feature type="region of interest" description="Disordered" evidence="3">
    <location>
        <begin position="287"/>
        <end position="370"/>
    </location>
</feature>
<feature type="compositionally biased region" description="Basic and acidic residues" evidence="3">
    <location>
        <begin position="332"/>
        <end position="346"/>
    </location>
</feature>
<name>A0A1D1UPL6_RAMVA</name>
<dbReference type="STRING" id="947166.A0A1D1UPL6"/>
<evidence type="ECO:0000256" key="2">
    <source>
        <dbReference type="ARBA" id="ARBA00005476"/>
    </source>
</evidence>
<evidence type="ECO:0000256" key="1">
    <source>
        <dbReference type="ARBA" id="ARBA00001180"/>
    </source>
</evidence>
<dbReference type="GO" id="GO:0045944">
    <property type="term" value="P:positive regulation of transcription by RNA polymerase II"/>
    <property type="evidence" value="ECO:0007669"/>
    <property type="project" value="TreeGrafter"/>
</dbReference>
<feature type="compositionally biased region" description="Basic and acidic residues" evidence="3">
    <location>
        <begin position="870"/>
        <end position="879"/>
    </location>
</feature>
<feature type="compositionally biased region" description="Basic and acidic residues" evidence="3">
    <location>
        <begin position="155"/>
        <end position="173"/>
    </location>
</feature>
<dbReference type="GO" id="GO:0003713">
    <property type="term" value="F:transcription coactivator activity"/>
    <property type="evidence" value="ECO:0007669"/>
    <property type="project" value="TreeGrafter"/>
</dbReference>
<feature type="compositionally biased region" description="Basic and acidic residues" evidence="3">
    <location>
        <begin position="203"/>
        <end position="214"/>
    </location>
</feature>
<dbReference type="Pfam" id="PF04571">
    <property type="entry name" value="Lipin_N"/>
    <property type="match status" value="1"/>
</dbReference>
<evidence type="ECO:0000256" key="3">
    <source>
        <dbReference type="SAM" id="MobiDB-lite"/>
    </source>
</evidence>
<dbReference type="GO" id="GO:0009062">
    <property type="term" value="P:fatty acid catabolic process"/>
    <property type="evidence" value="ECO:0007669"/>
    <property type="project" value="TreeGrafter"/>
</dbReference>
<dbReference type="GO" id="GO:0032869">
    <property type="term" value="P:cellular response to insulin stimulus"/>
    <property type="evidence" value="ECO:0007669"/>
    <property type="project" value="TreeGrafter"/>
</dbReference>
<reference evidence="5 6" key="1">
    <citation type="journal article" date="2016" name="Nat. Commun.">
        <title>Extremotolerant tardigrade genome and improved radiotolerance of human cultured cells by tardigrade-unique protein.</title>
        <authorList>
            <person name="Hashimoto T."/>
            <person name="Horikawa D.D."/>
            <person name="Saito Y."/>
            <person name="Kuwahara H."/>
            <person name="Kozuka-Hata H."/>
            <person name="Shin-I T."/>
            <person name="Minakuchi Y."/>
            <person name="Ohishi K."/>
            <person name="Motoyama A."/>
            <person name="Aizu T."/>
            <person name="Enomoto A."/>
            <person name="Kondo K."/>
            <person name="Tanaka S."/>
            <person name="Hara Y."/>
            <person name="Koshikawa S."/>
            <person name="Sagara H."/>
            <person name="Miura T."/>
            <person name="Yokobori S."/>
            <person name="Miyagawa K."/>
            <person name="Suzuki Y."/>
            <person name="Kubo T."/>
            <person name="Oyama M."/>
            <person name="Kohara Y."/>
            <person name="Fujiyama A."/>
            <person name="Arakawa K."/>
            <person name="Katayama T."/>
            <person name="Toyoda A."/>
            <person name="Kunieda T."/>
        </authorList>
    </citation>
    <scope>NUCLEOTIDE SEQUENCE [LARGE SCALE GENOMIC DNA]</scope>
    <source>
        <strain evidence="5 6">YOKOZUNA-1</strain>
    </source>
</reference>
<dbReference type="InterPro" id="IPR013209">
    <property type="entry name" value="LNS2"/>
</dbReference>
<gene>
    <name evidence="5" type="primary">RvY_02764-1</name>
    <name evidence="5" type="synonym">RvY_02764.1</name>
    <name evidence="5" type="ORF">RvY_02764</name>
</gene>
<dbReference type="GO" id="GO:0008195">
    <property type="term" value="F:phosphatidate phosphatase activity"/>
    <property type="evidence" value="ECO:0007669"/>
    <property type="project" value="UniProtKB-EC"/>
</dbReference>
<dbReference type="SUPFAM" id="SSF56784">
    <property type="entry name" value="HAD-like"/>
    <property type="match status" value="1"/>
</dbReference>
<feature type="domain" description="LNS2/PITP" evidence="4">
    <location>
        <begin position="621"/>
        <end position="777"/>
    </location>
</feature>
<dbReference type="PANTHER" id="PTHR12181">
    <property type="entry name" value="LIPIN"/>
    <property type="match status" value="1"/>
</dbReference>
<dbReference type="InterPro" id="IPR007651">
    <property type="entry name" value="Lipin_N"/>
</dbReference>
<comment type="caution">
    <text evidence="5">The sequence shown here is derived from an EMBL/GenBank/DDBJ whole genome shotgun (WGS) entry which is preliminary data.</text>
</comment>
<proteinExistence type="inferred from homology"/>
<feature type="region of interest" description="Disordered" evidence="3">
    <location>
        <begin position="525"/>
        <end position="570"/>
    </location>
</feature>
<evidence type="ECO:0000313" key="5">
    <source>
        <dbReference type="EMBL" id="GAU90335.1"/>
    </source>
</evidence>
<dbReference type="Proteomes" id="UP000186922">
    <property type="component" value="Unassembled WGS sequence"/>
</dbReference>
<dbReference type="SMART" id="SM00775">
    <property type="entry name" value="LNS2"/>
    <property type="match status" value="1"/>
</dbReference>
<evidence type="ECO:0000313" key="6">
    <source>
        <dbReference type="Proteomes" id="UP000186922"/>
    </source>
</evidence>
<dbReference type="InterPro" id="IPR036412">
    <property type="entry name" value="HAD-like_sf"/>
</dbReference>
<feature type="compositionally biased region" description="Polar residues" evidence="3">
    <location>
        <begin position="347"/>
        <end position="370"/>
    </location>
</feature>
<organism evidence="5 6">
    <name type="scientific">Ramazzottius varieornatus</name>
    <name type="common">Water bear</name>
    <name type="synonym">Tardigrade</name>
    <dbReference type="NCBI Taxonomy" id="947166"/>
    <lineage>
        <taxon>Eukaryota</taxon>
        <taxon>Metazoa</taxon>
        <taxon>Ecdysozoa</taxon>
        <taxon>Tardigrada</taxon>
        <taxon>Eutardigrada</taxon>
        <taxon>Parachela</taxon>
        <taxon>Hypsibioidea</taxon>
        <taxon>Ramazzottiidae</taxon>
        <taxon>Ramazzottius</taxon>
    </lineage>
</organism>
<evidence type="ECO:0000259" key="4">
    <source>
        <dbReference type="SMART" id="SM00775"/>
    </source>
</evidence>
<feature type="compositionally biased region" description="Basic and acidic residues" evidence="3">
    <location>
        <begin position="220"/>
        <end position="235"/>
    </location>
</feature>
<dbReference type="GO" id="GO:0019432">
    <property type="term" value="P:triglyceride biosynthetic process"/>
    <property type="evidence" value="ECO:0007669"/>
    <property type="project" value="TreeGrafter"/>
</dbReference>